<sequence length="162" mass="18390">MMTKYSFVVEASIVIWVCHPTRTSVKPAKIYKRRFSLRALDLQCSSTLIVGCAARGRPIIVEWERDARHSAGLSLVRTGSCARAEIITTTVTKNDRVPNVPCARRSVTETIPGRSSRPRHRTRLDVLRRFGVIVFDDRAWPVSVREVPFARSGRCLFFCDKL</sequence>
<evidence type="ECO:0000313" key="2">
    <source>
        <dbReference type="Proteomes" id="UP000299102"/>
    </source>
</evidence>
<gene>
    <name evidence="1" type="ORF">EVAR_4342_1</name>
</gene>
<dbReference type="AlphaFoldDB" id="A0A4C1VD47"/>
<accession>A0A4C1VD47</accession>
<dbReference type="EMBL" id="BGZK01000315">
    <property type="protein sequence ID" value="GBP36197.1"/>
    <property type="molecule type" value="Genomic_DNA"/>
</dbReference>
<comment type="caution">
    <text evidence="1">The sequence shown here is derived from an EMBL/GenBank/DDBJ whole genome shotgun (WGS) entry which is preliminary data.</text>
</comment>
<name>A0A4C1VD47_EUMVA</name>
<proteinExistence type="predicted"/>
<protein>
    <submittedName>
        <fullName evidence="1">Uncharacterized protein</fullName>
    </submittedName>
</protein>
<evidence type="ECO:0000313" key="1">
    <source>
        <dbReference type="EMBL" id="GBP36197.1"/>
    </source>
</evidence>
<dbReference type="Proteomes" id="UP000299102">
    <property type="component" value="Unassembled WGS sequence"/>
</dbReference>
<reference evidence="1 2" key="1">
    <citation type="journal article" date="2019" name="Commun. Biol.">
        <title>The bagworm genome reveals a unique fibroin gene that provides high tensile strength.</title>
        <authorList>
            <person name="Kono N."/>
            <person name="Nakamura H."/>
            <person name="Ohtoshi R."/>
            <person name="Tomita M."/>
            <person name="Numata K."/>
            <person name="Arakawa K."/>
        </authorList>
    </citation>
    <scope>NUCLEOTIDE SEQUENCE [LARGE SCALE GENOMIC DNA]</scope>
</reference>
<organism evidence="1 2">
    <name type="scientific">Eumeta variegata</name>
    <name type="common">Bagworm moth</name>
    <name type="synonym">Eumeta japonica</name>
    <dbReference type="NCBI Taxonomy" id="151549"/>
    <lineage>
        <taxon>Eukaryota</taxon>
        <taxon>Metazoa</taxon>
        <taxon>Ecdysozoa</taxon>
        <taxon>Arthropoda</taxon>
        <taxon>Hexapoda</taxon>
        <taxon>Insecta</taxon>
        <taxon>Pterygota</taxon>
        <taxon>Neoptera</taxon>
        <taxon>Endopterygota</taxon>
        <taxon>Lepidoptera</taxon>
        <taxon>Glossata</taxon>
        <taxon>Ditrysia</taxon>
        <taxon>Tineoidea</taxon>
        <taxon>Psychidae</taxon>
        <taxon>Oiketicinae</taxon>
        <taxon>Eumeta</taxon>
    </lineage>
</organism>
<keyword evidence="2" id="KW-1185">Reference proteome</keyword>